<accession>A0A642UK86</accession>
<feature type="compositionally biased region" description="Polar residues" evidence="1">
    <location>
        <begin position="354"/>
        <end position="373"/>
    </location>
</feature>
<gene>
    <name evidence="2" type="ORF">DIURU_004292</name>
</gene>
<feature type="region of interest" description="Disordered" evidence="1">
    <location>
        <begin position="266"/>
        <end position="304"/>
    </location>
</feature>
<protein>
    <submittedName>
        <fullName evidence="2">Uncharacterized protein</fullName>
    </submittedName>
</protein>
<feature type="compositionally biased region" description="Polar residues" evidence="1">
    <location>
        <begin position="271"/>
        <end position="286"/>
    </location>
</feature>
<dbReference type="EMBL" id="SWFT01000123">
    <property type="protein sequence ID" value="KAA8899450.1"/>
    <property type="molecule type" value="Genomic_DNA"/>
</dbReference>
<evidence type="ECO:0000313" key="3">
    <source>
        <dbReference type="Proteomes" id="UP000449547"/>
    </source>
</evidence>
<comment type="caution">
    <text evidence="2">The sequence shown here is derived from an EMBL/GenBank/DDBJ whole genome shotgun (WGS) entry which is preliminary data.</text>
</comment>
<feature type="compositionally biased region" description="Low complexity" evidence="1">
    <location>
        <begin position="223"/>
        <end position="238"/>
    </location>
</feature>
<organism evidence="2 3">
    <name type="scientific">Diutina rugosa</name>
    <name type="common">Yeast</name>
    <name type="synonym">Candida rugosa</name>
    <dbReference type="NCBI Taxonomy" id="5481"/>
    <lineage>
        <taxon>Eukaryota</taxon>
        <taxon>Fungi</taxon>
        <taxon>Dikarya</taxon>
        <taxon>Ascomycota</taxon>
        <taxon>Saccharomycotina</taxon>
        <taxon>Pichiomycetes</taxon>
        <taxon>Debaryomycetaceae</taxon>
        <taxon>Diutina</taxon>
    </lineage>
</organism>
<feature type="region of interest" description="Disordered" evidence="1">
    <location>
        <begin position="219"/>
        <end position="242"/>
    </location>
</feature>
<dbReference type="AlphaFoldDB" id="A0A642UK86"/>
<dbReference type="VEuPathDB" id="FungiDB:DIURU_004292"/>
<evidence type="ECO:0000313" key="2">
    <source>
        <dbReference type="EMBL" id="KAA8899450.1"/>
    </source>
</evidence>
<keyword evidence="3" id="KW-1185">Reference proteome</keyword>
<name>A0A642UK86_DIURU</name>
<dbReference type="RefSeq" id="XP_034010913.1">
    <property type="nucleotide sequence ID" value="XM_034157149.1"/>
</dbReference>
<proteinExistence type="predicted"/>
<dbReference type="Proteomes" id="UP000449547">
    <property type="component" value="Unassembled WGS sequence"/>
</dbReference>
<reference evidence="2 3" key="1">
    <citation type="submission" date="2019-07" db="EMBL/GenBank/DDBJ databases">
        <title>Genome assembly of two rare yeast pathogens: Diutina rugosa and Trichomonascus ciferrii.</title>
        <authorList>
            <person name="Mixao V."/>
            <person name="Saus E."/>
            <person name="Hansen A."/>
            <person name="Lass-Flor C."/>
            <person name="Gabaldon T."/>
        </authorList>
    </citation>
    <scope>NUCLEOTIDE SEQUENCE [LARGE SCALE GENOMIC DNA]</scope>
    <source>
        <strain evidence="2 3">CBS 613</strain>
    </source>
</reference>
<evidence type="ECO:0000256" key="1">
    <source>
        <dbReference type="SAM" id="MobiDB-lite"/>
    </source>
</evidence>
<dbReference type="GeneID" id="54782943"/>
<sequence>MAFASVGASDYHGYKFLDVMCSTTMSDEYKLRYLNRLLEKFQINPPNSRGISGYLRGLVKVFELNLSLAHKMAALDLVPYLVKDGPASSLQSRLKLRLITQIAQQRGPVVRGAAEVLATLWDDGIRECKMVLMDETLEVSAYIANALLPRILDGTLIVASGATTTRVGHILTVASTLTQSTPAELLEQHGGKLVHAEKEAIQEVLPLCVAATAQPNVPLNTNESAESAGASTEQSSSSVAPPNAPGYNFGAVLAVPFGDPGYRFGAVPSPLDSTPRQVANDESNVEASPPNPSNPAGEGEDCAQGLKRSASTGDLTQRKVKRALDRVGGVLRDFQNRVHTENFKYYMMDRPPASSDTPTVESTSAPPEAEPST</sequence>
<feature type="region of interest" description="Disordered" evidence="1">
    <location>
        <begin position="345"/>
        <end position="373"/>
    </location>
</feature>